<evidence type="ECO:0000256" key="1">
    <source>
        <dbReference type="ARBA" id="ARBA00009374"/>
    </source>
</evidence>
<name>A0AAP0JEI0_9MAGN</name>
<proteinExistence type="inferred from homology"/>
<dbReference type="Proteomes" id="UP001417504">
    <property type="component" value="Unassembled WGS sequence"/>
</dbReference>
<evidence type="ECO:0000256" key="2">
    <source>
        <dbReference type="ARBA" id="ARBA00022723"/>
    </source>
</evidence>
<dbReference type="PROSITE" id="PS51795">
    <property type="entry name" value="ZF_FLZ"/>
    <property type="match status" value="1"/>
</dbReference>
<gene>
    <name evidence="5" type="ORF">Sjap_012022</name>
</gene>
<organism evidence="5 6">
    <name type="scientific">Stephania japonica</name>
    <dbReference type="NCBI Taxonomy" id="461633"/>
    <lineage>
        <taxon>Eukaryota</taxon>
        <taxon>Viridiplantae</taxon>
        <taxon>Streptophyta</taxon>
        <taxon>Embryophyta</taxon>
        <taxon>Tracheophyta</taxon>
        <taxon>Spermatophyta</taxon>
        <taxon>Magnoliopsida</taxon>
        <taxon>Ranunculales</taxon>
        <taxon>Menispermaceae</taxon>
        <taxon>Menispermoideae</taxon>
        <taxon>Cissampelideae</taxon>
        <taxon>Stephania</taxon>
    </lineage>
</organism>
<dbReference type="EMBL" id="JBBNAE010000004">
    <property type="protein sequence ID" value="KAK9131535.1"/>
    <property type="molecule type" value="Genomic_DNA"/>
</dbReference>
<evidence type="ECO:0000313" key="5">
    <source>
        <dbReference type="EMBL" id="KAK9131535.1"/>
    </source>
</evidence>
<evidence type="ECO:0000256" key="3">
    <source>
        <dbReference type="PROSITE-ProRule" id="PRU01131"/>
    </source>
</evidence>
<comment type="similarity">
    <text evidence="1">Belongs to the FLZ family.</text>
</comment>
<sequence length="129" mass="14627">MLLPRSRATGVDEMGLRVLIQTSKSNIVFRPATNIVTTPPPPPPLCSSFLKTCFLCNKKLKPQMDIYMYRGDKGFCSVECRCRQIQLDEIKELEAATKEALRAYRSQHCQSEGRVQSSTSWRGSIWVTV</sequence>
<evidence type="ECO:0000313" key="6">
    <source>
        <dbReference type="Proteomes" id="UP001417504"/>
    </source>
</evidence>
<reference evidence="5 6" key="1">
    <citation type="submission" date="2024-01" db="EMBL/GenBank/DDBJ databases">
        <title>Genome assemblies of Stephania.</title>
        <authorList>
            <person name="Yang L."/>
        </authorList>
    </citation>
    <scope>NUCLEOTIDE SEQUENCE [LARGE SCALE GENOMIC DNA]</scope>
    <source>
        <strain evidence="5">QJT</strain>
        <tissue evidence="5">Leaf</tissue>
    </source>
</reference>
<dbReference type="PANTHER" id="PTHR47847">
    <property type="entry name" value="FCS-LIKE ZINC FINGER 17"/>
    <property type="match status" value="1"/>
</dbReference>
<dbReference type="Pfam" id="PF04570">
    <property type="entry name" value="zf-FLZ"/>
    <property type="match status" value="1"/>
</dbReference>
<keyword evidence="6" id="KW-1185">Reference proteome</keyword>
<dbReference type="GO" id="GO:0046872">
    <property type="term" value="F:metal ion binding"/>
    <property type="evidence" value="ECO:0007669"/>
    <property type="project" value="UniProtKB-KW"/>
</dbReference>
<dbReference type="PANTHER" id="PTHR47847:SF2">
    <property type="entry name" value="FCS-LIKE ZINC FINGER 17-RELATED"/>
    <property type="match status" value="1"/>
</dbReference>
<feature type="zinc finger region" description="FLZ-type" evidence="3">
    <location>
        <begin position="48"/>
        <end position="92"/>
    </location>
</feature>
<keyword evidence="2" id="KW-0479">Metal-binding</keyword>
<evidence type="ECO:0000259" key="4">
    <source>
        <dbReference type="PROSITE" id="PS51795"/>
    </source>
</evidence>
<dbReference type="InterPro" id="IPR044181">
    <property type="entry name" value="FLZ17/18"/>
</dbReference>
<accession>A0AAP0JEI0</accession>
<comment type="caution">
    <text evidence="5">The sequence shown here is derived from an EMBL/GenBank/DDBJ whole genome shotgun (WGS) entry which is preliminary data.</text>
</comment>
<dbReference type="InterPro" id="IPR007650">
    <property type="entry name" value="Zf-FLZ_dom"/>
</dbReference>
<dbReference type="AlphaFoldDB" id="A0AAP0JEI0"/>
<protein>
    <recommendedName>
        <fullName evidence="4">FLZ-type domain-containing protein</fullName>
    </recommendedName>
</protein>
<feature type="domain" description="FLZ-type" evidence="4">
    <location>
        <begin position="48"/>
        <end position="92"/>
    </location>
</feature>